<keyword evidence="1" id="KW-1133">Transmembrane helix</keyword>
<sequence>MADRDNLEIDGFVFCSRRDAIAAENELKGVEYLKKKANTKNVKTVLVVYNKLVSEGLFHTPIGISYLKELQQLLIDSKEIDNNSIKNIQVEPLDNGISKRNMADRIAHIFSNSKKAYRERLKMSIIINIILAIVIAAMFVITTTGNNVNILNYEEKLVNKYASWEQDLTEREKALNNR</sequence>
<reference evidence="3 4" key="1">
    <citation type="journal article" date="2017" name="Genome Announc.">
        <title>Draft Genome Sequence of a Sporulating and Motile Strain of Lachnotalea glycerini Isolated from Water in Quebec City, Canada.</title>
        <authorList>
            <person name="Maheux A.F."/>
            <person name="Boudreau D.K."/>
            <person name="Berube E."/>
            <person name="Boissinot M."/>
            <person name="Raymond F."/>
            <person name="Brodeur S."/>
            <person name="Corbeil J."/>
            <person name="Isabel S."/>
            <person name="Omar R.F."/>
            <person name="Bergeron M.G."/>
        </authorList>
    </citation>
    <scope>NUCLEOTIDE SEQUENCE [LARGE SCALE GENOMIC DNA]</scope>
    <source>
        <strain evidence="3 4">CCRI-19302</strain>
    </source>
</reference>
<dbReference type="EMBL" id="QICS01000016">
    <property type="protein sequence ID" value="PXV85606.1"/>
    <property type="molecule type" value="Genomic_DNA"/>
</dbReference>
<evidence type="ECO:0000313" key="5">
    <source>
        <dbReference type="Proteomes" id="UP000247523"/>
    </source>
</evidence>
<dbReference type="OrthoDB" id="2067629at2"/>
<proteinExistence type="predicted"/>
<evidence type="ECO:0000313" key="3">
    <source>
        <dbReference type="EMBL" id="RDY31141.1"/>
    </source>
</evidence>
<keyword evidence="1" id="KW-0812">Transmembrane</keyword>
<evidence type="ECO:0000313" key="4">
    <source>
        <dbReference type="Proteomes" id="UP000216411"/>
    </source>
</evidence>
<dbReference type="RefSeq" id="WP_094375759.1">
    <property type="nucleotide sequence ID" value="NZ_NOKA02000021.1"/>
</dbReference>
<comment type="caution">
    <text evidence="3">The sequence shown here is derived from an EMBL/GenBank/DDBJ whole genome shotgun (WGS) entry which is preliminary data.</text>
</comment>
<keyword evidence="4" id="KW-1185">Reference proteome</keyword>
<evidence type="ECO:0000256" key="1">
    <source>
        <dbReference type="SAM" id="Phobius"/>
    </source>
</evidence>
<dbReference type="Proteomes" id="UP000247523">
    <property type="component" value="Unassembled WGS sequence"/>
</dbReference>
<name>A0A255ISU8_9FIRM</name>
<reference evidence="3" key="3">
    <citation type="submission" date="2018-07" db="EMBL/GenBank/DDBJ databases">
        <authorList>
            <person name="Quirk P.G."/>
            <person name="Krulwich T.A."/>
        </authorList>
    </citation>
    <scope>NUCLEOTIDE SEQUENCE</scope>
    <source>
        <strain evidence="3">CCRI-19302</strain>
    </source>
</reference>
<evidence type="ECO:0000313" key="2">
    <source>
        <dbReference type="EMBL" id="PXV85606.1"/>
    </source>
</evidence>
<gene>
    <name evidence="2" type="ORF">C8E03_11639</name>
    <name evidence="3" type="ORF">CG710_011160</name>
</gene>
<feature type="transmembrane region" description="Helical" evidence="1">
    <location>
        <begin position="123"/>
        <end position="141"/>
    </location>
</feature>
<organism evidence="3 4">
    <name type="scientific">Lachnotalea glycerini</name>
    <dbReference type="NCBI Taxonomy" id="1763509"/>
    <lineage>
        <taxon>Bacteria</taxon>
        <taxon>Bacillati</taxon>
        <taxon>Bacillota</taxon>
        <taxon>Clostridia</taxon>
        <taxon>Lachnospirales</taxon>
        <taxon>Lachnospiraceae</taxon>
        <taxon>Lachnotalea</taxon>
    </lineage>
</organism>
<accession>A0A255ISU8</accession>
<reference evidence="2 5" key="2">
    <citation type="submission" date="2018-05" db="EMBL/GenBank/DDBJ databases">
        <title>Genomic Encyclopedia of Type Strains, Phase IV (KMG-IV): sequencing the most valuable type-strain genomes for metagenomic binning, comparative biology and taxonomic classification.</title>
        <authorList>
            <person name="Goeker M."/>
        </authorList>
    </citation>
    <scope>NUCLEOTIDE SEQUENCE [LARGE SCALE GENOMIC DNA]</scope>
    <source>
        <strain evidence="2 5">DSM 28816</strain>
    </source>
</reference>
<dbReference type="AlphaFoldDB" id="A0A255ISU8"/>
<dbReference type="EMBL" id="NOKA02000021">
    <property type="protein sequence ID" value="RDY31141.1"/>
    <property type="molecule type" value="Genomic_DNA"/>
</dbReference>
<keyword evidence="1" id="KW-0472">Membrane</keyword>
<dbReference type="Proteomes" id="UP000216411">
    <property type="component" value="Unassembled WGS sequence"/>
</dbReference>
<protein>
    <submittedName>
        <fullName evidence="3">Uncharacterized protein</fullName>
    </submittedName>
</protein>